<evidence type="ECO:0000256" key="3">
    <source>
        <dbReference type="ARBA" id="ARBA00022553"/>
    </source>
</evidence>
<dbReference type="InterPro" id="IPR016039">
    <property type="entry name" value="Thiolase-like"/>
</dbReference>
<dbReference type="Pfam" id="PF08240">
    <property type="entry name" value="ADH_N"/>
    <property type="match status" value="1"/>
</dbReference>
<dbReference type="InterPro" id="IPR057326">
    <property type="entry name" value="KR_dom"/>
</dbReference>
<proteinExistence type="predicted"/>
<feature type="domain" description="Carrier" evidence="10">
    <location>
        <begin position="2755"/>
        <end position="2830"/>
    </location>
</feature>
<keyword evidence="7" id="KW-0012">Acyltransferase</keyword>
<dbReference type="InterPro" id="IPR016035">
    <property type="entry name" value="Acyl_Trfase/lysoPLipase"/>
</dbReference>
<dbReference type="PROSITE" id="PS52004">
    <property type="entry name" value="KS3_2"/>
    <property type="match status" value="1"/>
</dbReference>
<dbReference type="PROSITE" id="PS00012">
    <property type="entry name" value="PHOSPHOPANTETHEINE"/>
    <property type="match status" value="2"/>
</dbReference>
<dbReference type="SUPFAM" id="SSF55048">
    <property type="entry name" value="Probable ACP-binding domain of malonyl-CoA ACP transacylase"/>
    <property type="match status" value="1"/>
</dbReference>
<feature type="active site" description="Proton acceptor; for dehydratase activity" evidence="8">
    <location>
        <position position="1732"/>
    </location>
</feature>
<dbReference type="InterPro" id="IPR011032">
    <property type="entry name" value="GroES-like_sf"/>
</dbReference>
<dbReference type="PROSITE" id="PS01162">
    <property type="entry name" value="QOR_ZETA_CRYSTAL"/>
    <property type="match status" value="1"/>
</dbReference>
<dbReference type="InterPro" id="IPR050091">
    <property type="entry name" value="PKS_NRPS_Biosynth_Enz"/>
</dbReference>
<dbReference type="InterPro" id="IPR013968">
    <property type="entry name" value="PKS_KR"/>
</dbReference>
<comment type="caution">
    <text evidence="13">The sequence shown here is derived from an EMBL/GenBank/DDBJ whole genome shotgun (WGS) entry which is preliminary data.</text>
</comment>
<evidence type="ECO:0000256" key="1">
    <source>
        <dbReference type="ARBA" id="ARBA00004792"/>
    </source>
</evidence>
<keyword evidence="3" id="KW-0597">Phosphoprotein</keyword>
<dbReference type="Pfam" id="PF00698">
    <property type="entry name" value="Acyl_transf_1"/>
    <property type="match status" value="2"/>
</dbReference>
<dbReference type="InterPro" id="IPR009081">
    <property type="entry name" value="PP-bd_ACP"/>
</dbReference>
<feature type="region of interest" description="N-terminal hotdog fold" evidence="8">
    <location>
        <begin position="1700"/>
        <end position="1828"/>
    </location>
</feature>
<dbReference type="Pfam" id="PF00550">
    <property type="entry name" value="PP-binding"/>
    <property type="match status" value="2"/>
</dbReference>
<dbReference type="PROSITE" id="PS50075">
    <property type="entry name" value="CARRIER"/>
    <property type="match status" value="2"/>
</dbReference>
<dbReference type="SMART" id="SM00827">
    <property type="entry name" value="PKS_AT"/>
    <property type="match status" value="1"/>
</dbReference>
<keyword evidence="4" id="KW-0808">Transferase</keyword>
<keyword evidence="14" id="KW-1185">Reference proteome</keyword>
<dbReference type="InterPro" id="IPR049551">
    <property type="entry name" value="PKS_DH_C"/>
</dbReference>
<dbReference type="Gene3D" id="3.90.180.10">
    <property type="entry name" value="Medium-chain alcohol dehydrogenases, catalytic domain"/>
    <property type="match status" value="1"/>
</dbReference>
<dbReference type="InterPro" id="IPR006162">
    <property type="entry name" value="Ppantetheine_attach_site"/>
</dbReference>
<dbReference type="SMART" id="SM00826">
    <property type="entry name" value="PKS_DH"/>
    <property type="match status" value="1"/>
</dbReference>
<dbReference type="PANTHER" id="PTHR43775:SF51">
    <property type="entry name" value="INACTIVE PHENOLPHTHIOCEROL SYNTHESIS POLYKETIDE SYNTHASE TYPE I PKS1-RELATED"/>
    <property type="match status" value="1"/>
</dbReference>
<feature type="region of interest" description="C-terminal hotdog fold" evidence="8">
    <location>
        <begin position="1840"/>
        <end position="1978"/>
    </location>
</feature>
<feature type="region of interest" description="Disordered" evidence="9">
    <location>
        <begin position="2876"/>
        <end position="2895"/>
    </location>
</feature>
<accession>A0ABU2SFD9</accession>
<dbReference type="Pfam" id="PF13602">
    <property type="entry name" value="ADH_zinc_N_2"/>
    <property type="match status" value="1"/>
</dbReference>
<dbReference type="Pfam" id="PF08659">
    <property type="entry name" value="KR"/>
    <property type="match status" value="2"/>
</dbReference>
<dbReference type="InterPro" id="IPR032821">
    <property type="entry name" value="PKS_assoc"/>
</dbReference>
<dbReference type="InterPro" id="IPR014043">
    <property type="entry name" value="Acyl_transferase_dom"/>
</dbReference>
<dbReference type="SMART" id="SM00822">
    <property type="entry name" value="PKS_KR"/>
    <property type="match status" value="2"/>
</dbReference>
<organism evidence="13 14">
    <name type="scientific">Streptomyces johnsoniae</name>
    <dbReference type="NCBI Taxonomy" id="3075532"/>
    <lineage>
        <taxon>Bacteria</taxon>
        <taxon>Bacillati</taxon>
        <taxon>Actinomycetota</taxon>
        <taxon>Actinomycetes</taxon>
        <taxon>Kitasatosporales</taxon>
        <taxon>Streptomycetaceae</taxon>
        <taxon>Streptomyces</taxon>
    </lineage>
</organism>
<dbReference type="EMBL" id="JAVREV010000033">
    <property type="protein sequence ID" value="MDT0447346.1"/>
    <property type="molecule type" value="Genomic_DNA"/>
</dbReference>
<dbReference type="PROSITE" id="PS52019">
    <property type="entry name" value="PKS_MFAS_DH"/>
    <property type="match status" value="1"/>
</dbReference>
<name>A0ABU2SFD9_9ACTN</name>
<feature type="domain" description="PKS/mFAS DH" evidence="12">
    <location>
        <begin position="1700"/>
        <end position="1978"/>
    </location>
</feature>
<evidence type="ECO:0000256" key="8">
    <source>
        <dbReference type="PROSITE-ProRule" id="PRU01363"/>
    </source>
</evidence>
<feature type="compositionally biased region" description="Low complexity" evidence="9">
    <location>
        <begin position="1237"/>
        <end position="1246"/>
    </location>
</feature>
<dbReference type="Proteomes" id="UP001183615">
    <property type="component" value="Unassembled WGS sequence"/>
</dbReference>
<dbReference type="InterPro" id="IPR020806">
    <property type="entry name" value="PKS_PP-bd"/>
</dbReference>
<dbReference type="InterPro" id="IPR016036">
    <property type="entry name" value="Malonyl_transacylase_ACP-bd"/>
</dbReference>
<dbReference type="InterPro" id="IPR002364">
    <property type="entry name" value="Quin_OxRdtase/zeta-crystal_CS"/>
</dbReference>
<feature type="domain" description="Ketosynthase family 3 (KS3)" evidence="11">
    <location>
        <begin position="801"/>
        <end position="1227"/>
    </location>
</feature>
<dbReference type="Pfam" id="PF00109">
    <property type="entry name" value="ketoacyl-synt"/>
    <property type="match status" value="1"/>
</dbReference>
<dbReference type="InterPro" id="IPR042104">
    <property type="entry name" value="PKS_dehydratase_sf"/>
</dbReference>
<comment type="pathway">
    <text evidence="1">Antibiotic biosynthesis.</text>
</comment>
<dbReference type="InterPro" id="IPR036736">
    <property type="entry name" value="ACP-like_sf"/>
</dbReference>
<dbReference type="SMART" id="SM00825">
    <property type="entry name" value="PKS_KS"/>
    <property type="match status" value="1"/>
</dbReference>
<dbReference type="SMART" id="SM00829">
    <property type="entry name" value="PKS_ER"/>
    <property type="match status" value="1"/>
</dbReference>
<feature type="active site" description="Proton donor; for dehydratase activity" evidence="8">
    <location>
        <position position="1899"/>
    </location>
</feature>
<dbReference type="Gene3D" id="3.40.50.11460">
    <property type="match status" value="1"/>
</dbReference>
<dbReference type="Gene3D" id="6.10.140.1830">
    <property type="match status" value="1"/>
</dbReference>
<dbReference type="SUPFAM" id="SSF47336">
    <property type="entry name" value="ACP-like"/>
    <property type="match status" value="2"/>
</dbReference>
<dbReference type="PROSITE" id="PS00606">
    <property type="entry name" value="KS3_1"/>
    <property type="match status" value="1"/>
</dbReference>
<evidence type="ECO:0000313" key="13">
    <source>
        <dbReference type="EMBL" id="MDT0447346.1"/>
    </source>
</evidence>
<keyword evidence="2" id="KW-0596">Phosphopantetheine</keyword>
<dbReference type="InterPro" id="IPR055123">
    <property type="entry name" value="SpnB-like_Rossmann"/>
</dbReference>
<evidence type="ECO:0000259" key="12">
    <source>
        <dbReference type="PROSITE" id="PS52019"/>
    </source>
</evidence>
<dbReference type="InterPro" id="IPR036291">
    <property type="entry name" value="NAD(P)-bd_dom_sf"/>
</dbReference>
<dbReference type="InterPro" id="IPR020841">
    <property type="entry name" value="PKS_Beta-ketoAc_synthase_dom"/>
</dbReference>
<dbReference type="InterPro" id="IPR041618">
    <property type="entry name" value="PKS_DE"/>
</dbReference>
<dbReference type="InterPro" id="IPR013154">
    <property type="entry name" value="ADH-like_N"/>
</dbReference>
<dbReference type="InterPro" id="IPR014030">
    <property type="entry name" value="Ketoacyl_synth_N"/>
</dbReference>
<dbReference type="SUPFAM" id="SSF53901">
    <property type="entry name" value="Thiolase-like"/>
    <property type="match status" value="1"/>
</dbReference>
<dbReference type="InterPro" id="IPR014031">
    <property type="entry name" value="Ketoacyl_synth_C"/>
</dbReference>
<keyword evidence="5" id="KW-0045">Antibiotic biosynthesis</keyword>
<dbReference type="InterPro" id="IPR018201">
    <property type="entry name" value="Ketoacyl_synth_AS"/>
</dbReference>
<sequence>MEPRSSRVPFYSTVVGGVWDTAGLDADYWVRNLRETVEFQKATEALLGAEYSVFIECSGHPVLAVGTGESAEAVGARAATIGSLRRGEGGAGRYLTSLAEAYVAGLPVDWSGLFPVKPAKVDLPTYPFQRQRYWLEGVAPEDTEAVGATDVVEATFWEAVERGDIQELAASLECDDDKLRDLLPALAAWRRRSRERSALDTWRYDLSWQSLPESTTGRLEGSWLLAFPVGLADAPWTQACARALRERGAEVLLLPMAPDADRAELTRLVEDLLAGPGDLSGVLSLHAFDEEAAVAAPALTNGALTGLALVQALGDLTPLTPLWTVTRGAVAVSATERLSSPAQAYAWGFGRVAALEYSQRASGLIDLPEVADERSVTRLGAVLAGAGGENQLALRPAGLFAARLVRTPSADGASSRGWLPSRGTVLITGGTGAIGAHVARWLARGGAEHLLLTSRRGAEAPGAAELKAELTALGAQVTISACDAADRAALADTLEAIPAEQPLTAVFHTAGVLDDTIIDALTPESMNRVAAGKALAARHLHELTAHLDLSAFVLFSSFASVFPSIGQGNYASANNYLDALVLHRRGLGLAGTSVMWGSWGGGGLAGGETGKRLAQEGALPMDPELAVAGLARALADDDGVLAVVDIDWSKLAMVGETEWSHSLLGGIPEARRVIAAAKKTESGSASVASDLLLRLEAMSEADQERELVELVRAQAAAALGHADGGAVSGTRPFKDLGVDSLIAVNLRNRVNVATGLKLPATLVFDHPTPVALARFLREQLIGRVSAPVPAASAAPAAVAADEPIAIVGMACRFPGGVSSPEDLWRLVSDGVDAIGEFPTDRGWDVEGLYDPDPQARGKTYVREGGFLYDAAEFDAAFFGISPREALAMDPQQRLLLETSWEAVERAGIDPASLQGSQVGVFAGAGHRNYVNGLVNLPDGLEGFTMTGNAASVLSGRIAYVLGLEGPAATVDTACSSSLVALHYAAQALRLGECTMALVGGAAVMPDADVFVEFSRQGGLAPDGRCKAFADAADGTSWSEGVGVILVERLSDARRNGHTVLAVVRGSAINQDGASNGLTAPNGPSQQRVIRQALDNAGLSAADVDVVEAHGTGTMLGDPIEAQALMATYGQDRGAGEPLWIGSIKSNIGHPQAAAGIAGVIKMAMALRHGVLPATLHVDSPSSHIDWSDGAVEVLSETRPWPETGRPRRSGVSAFGVSGTNAHVVLEQAPTPEPAPEPAGAADPESAGTLPWVFSGRGQAAVGAAAERLLAFLDERGGSGASGRPANVDVGWSLAATRSAFAYRSVVLGDGRKELVSAAAALATGAEVPGVVSGTVRGEDGRVGLLFAGQGAQRLGMGRELRAVHPVFAQAWDEVCEALDKLLPQPLNDVVFGTDEAELERTEWAQPALFAFEVALYRLVTSWGVRPRVLVGHSVGEIAAAHVTGVLSLDDACALVAARGRLMQQLPAGGAMVAIAAPEAEVLGALAGRSASIGIAAVNGPAAVVVSGAEAEVTAVAEEFAGRGTKTRRLRVSHAFHSPLMEPMLDEFKAVAARLTYGSPDLPVISTLTGLRAGEGDLTTPEYWVRHVREGVRFADAIEVLRGDGVGHLLEIGPDGTLSGMAAQCVPDSDAVVVAALGRKDRPEAVSVLTGLARVWVAGADVDWKAVCAGGRRVDLPTYPFQRERYWLRSSSVAGSGANGHRLLGAGVPMADGRGVVLTGRLSRSVETWVADHRIGGAVLLPGTAFVDLVVQAGDEVGCGRVEELTLQAPLIVPERGAVQLQVIVDAPEESGARNFAVYSRSEDTVDHGGGETWAQHAVGTLTDAAPAEVGDLAVWPPSGAEEVDLTDFYVTLTEAGSAYGPVFQGLRAAWRRGGEVFAEVALPGSTDTSGFGLHPALLDAALHPVALLGDRDSGDGVPLLPFSFQDVELAATGASVLRVRMASAGGDTISVTAADGAGRPVASIGALALRPMSAESLRERSAASEALFRVDWVPVQAPDGVATRAVVARDADELAGLAEGAVPELVVVPVRLDAEVGDAANEALDLAQRWLAETAFGDARLALVTRDGVLSHAAVWGLVRAAQSENPGRFVLVESDQDIPDLPLITSAVATGEPQLRLRGGEVTVPRLVPLSSAETLLPPATADWHLAVRGTSGTLDDLALVPRADAEEPLGPDEVRVAVRAAGVNFRDVLLSIGMAAGDLAPVLGGEAAGVVIETGSAVDGLAPGDRVFGVLTECFGPIARGDHGAVVRMPDDWTFERAAGVPVVFLTAWMGLADLAGVGPGDTVLVHAGAGGVGMAAIQVARHLGAEVFATASPGKWHVLRELGLDDAHIASSRTLDFRDAFLATTGGRGVDVVLNSLAGEFLDASLDLMPRGGRFMEMGKSDIRDPETVAASHPGVRYRAFDLGDVSHARLGGWLREIVEQLERGVFRTLPVRTWDVRRSREAFRFISQARHVGKVVLSVPLDMDPEGTVLITGGTGTLGGLVARHLVERHGARHILLVGRRGNAAEGVAELVGDLKALGAEADVVACDVANREAVASLLATLPGGRPLTAVIHAAGVVDDGVIGSLSREQVDRVIRSKVDAALHLDELTAGMELSAFVLFSSIAGVLGGAGQANYAAANATLDALAERRYRRGLPAVSMAWGLWEQASGMTTKLGESDRQRALRGGVRAMPSAEALALFDAAREVGEARVVPARLDLKAIRSRAASEEIPGMLRALVRAPARRTAGEGSSAPESDRLLRALAGVSAAERQQMLVDLVREQASLVLGHAGLEQIRADRPFREVGLDSLTGVELRNRLSAATRVRLAATTVFDYPTPEELAEHLLEEIAPEGGDTADKRDPFEEEFRRALADIPMDTFRESGVMGILRRLTGLGEDAEADGETKEQAAQSLETMDVADLVSRALGKNAP</sequence>
<dbReference type="SUPFAM" id="SSF50129">
    <property type="entry name" value="GroES-like"/>
    <property type="match status" value="1"/>
</dbReference>
<dbReference type="InterPro" id="IPR020807">
    <property type="entry name" value="PKS_DH"/>
</dbReference>
<evidence type="ECO:0000256" key="6">
    <source>
        <dbReference type="ARBA" id="ARBA00023268"/>
    </source>
</evidence>
<dbReference type="Gene3D" id="3.40.47.10">
    <property type="match status" value="1"/>
</dbReference>
<dbReference type="InterPro" id="IPR049552">
    <property type="entry name" value="PKS_DH_N"/>
</dbReference>
<dbReference type="Gene3D" id="1.10.1200.10">
    <property type="entry name" value="ACP-like"/>
    <property type="match status" value="2"/>
</dbReference>
<dbReference type="SMART" id="SM01294">
    <property type="entry name" value="PKS_PP_betabranch"/>
    <property type="match status" value="2"/>
</dbReference>
<evidence type="ECO:0000256" key="4">
    <source>
        <dbReference type="ARBA" id="ARBA00022679"/>
    </source>
</evidence>
<dbReference type="Gene3D" id="3.10.129.110">
    <property type="entry name" value="Polyketide synthase dehydratase"/>
    <property type="match status" value="1"/>
</dbReference>
<dbReference type="Pfam" id="PF16197">
    <property type="entry name" value="KAsynt_C_assoc"/>
    <property type="match status" value="1"/>
</dbReference>
<feature type="domain" description="Carrier" evidence="10">
    <location>
        <begin position="705"/>
        <end position="780"/>
    </location>
</feature>
<evidence type="ECO:0000256" key="9">
    <source>
        <dbReference type="SAM" id="MobiDB-lite"/>
    </source>
</evidence>
<dbReference type="Pfam" id="PF18369">
    <property type="entry name" value="PKS_DE"/>
    <property type="match status" value="1"/>
</dbReference>
<feature type="region of interest" description="Disordered" evidence="9">
    <location>
        <begin position="1229"/>
        <end position="1248"/>
    </location>
</feature>
<reference evidence="14" key="1">
    <citation type="submission" date="2023-07" db="EMBL/GenBank/DDBJ databases">
        <title>30 novel species of actinomycetes from the DSMZ collection.</title>
        <authorList>
            <person name="Nouioui I."/>
        </authorList>
    </citation>
    <scope>NUCLEOTIDE SEQUENCE [LARGE SCALE GENOMIC DNA]</scope>
    <source>
        <strain evidence="14">DSM 41886</strain>
    </source>
</reference>
<dbReference type="InterPro" id="IPR020843">
    <property type="entry name" value="ER"/>
</dbReference>
<dbReference type="CDD" id="cd05195">
    <property type="entry name" value="enoyl_red"/>
    <property type="match status" value="1"/>
</dbReference>
<dbReference type="CDD" id="cd08956">
    <property type="entry name" value="KR_3_FAS_SDR_x"/>
    <property type="match status" value="1"/>
</dbReference>
<dbReference type="CDD" id="cd08952">
    <property type="entry name" value="KR_1_SDR_x"/>
    <property type="match status" value="1"/>
</dbReference>
<dbReference type="InterPro" id="IPR001227">
    <property type="entry name" value="Ac_transferase_dom_sf"/>
</dbReference>
<dbReference type="Pfam" id="PF14765">
    <property type="entry name" value="PS-DH"/>
    <property type="match status" value="1"/>
</dbReference>
<dbReference type="SUPFAM" id="SSF52151">
    <property type="entry name" value="FabD/lysophospholipase-like"/>
    <property type="match status" value="2"/>
</dbReference>
<evidence type="ECO:0000313" key="14">
    <source>
        <dbReference type="Proteomes" id="UP001183615"/>
    </source>
</evidence>
<dbReference type="Gene3D" id="3.30.70.3290">
    <property type="match status" value="2"/>
</dbReference>
<dbReference type="SMART" id="SM00823">
    <property type="entry name" value="PKS_PP"/>
    <property type="match status" value="2"/>
</dbReference>
<dbReference type="InterPro" id="IPR049900">
    <property type="entry name" value="PKS_mFAS_DH"/>
</dbReference>
<dbReference type="PANTHER" id="PTHR43775">
    <property type="entry name" value="FATTY ACID SYNTHASE"/>
    <property type="match status" value="1"/>
</dbReference>
<dbReference type="CDD" id="cd00833">
    <property type="entry name" value="PKS"/>
    <property type="match status" value="1"/>
</dbReference>
<dbReference type="SUPFAM" id="SSF51735">
    <property type="entry name" value="NAD(P)-binding Rossmann-fold domains"/>
    <property type="match status" value="5"/>
</dbReference>
<keyword evidence="6" id="KW-0511">Multifunctional enzyme</keyword>
<evidence type="ECO:0000256" key="7">
    <source>
        <dbReference type="ARBA" id="ARBA00023315"/>
    </source>
</evidence>
<dbReference type="Pfam" id="PF02801">
    <property type="entry name" value="Ketoacyl-synt_C"/>
    <property type="match status" value="1"/>
</dbReference>
<gene>
    <name evidence="13" type="ORF">RM779_32835</name>
</gene>
<evidence type="ECO:0000256" key="5">
    <source>
        <dbReference type="ARBA" id="ARBA00023194"/>
    </source>
</evidence>
<evidence type="ECO:0000259" key="11">
    <source>
        <dbReference type="PROSITE" id="PS52004"/>
    </source>
</evidence>
<protein>
    <submittedName>
        <fullName evidence="13">SDR family NAD(P)-dependent oxidoreductase</fullName>
    </submittedName>
</protein>
<dbReference type="Pfam" id="PF22953">
    <property type="entry name" value="SpnB_Rossmann"/>
    <property type="match status" value="1"/>
</dbReference>
<dbReference type="Gene3D" id="3.40.366.10">
    <property type="entry name" value="Malonyl-Coenzyme A Acyl Carrier Protein, domain 2"/>
    <property type="match status" value="2"/>
</dbReference>
<evidence type="ECO:0000259" key="10">
    <source>
        <dbReference type="PROSITE" id="PS50075"/>
    </source>
</evidence>
<evidence type="ECO:0000256" key="2">
    <source>
        <dbReference type="ARBA" id="ARBA00022450"/>
    </source>
</evidence>
<dbReference type="Pfam" id="PF21089">
    <property type="entry name" value="PKS_DH_N"/>
    <property type="match status" value="1"/>
</dbReference>
<dbReference type="Gene3D" id="3.40.50.720">
    <property type="entry name" value="NAD(P)-binding Rossmann-like Domain"/>
    <property type="match status" value="2"/>
</dbReference>